<dbReference type="InterPro" id="IPR001087">
    <property type="entry name" value="GDSL"/>
</dbReference>
<gene>
    <name evidence="3" type="ORF">KP509_06G041100</name>
</gene>
<dbReference type="Gene3D" id="3.40.50.1110">
    <property type="entry name" value="SGNH hydrolase"/>
    <property type="match status" value="1"/>
</dbReference>
<evidence type="ECO:0008006" key="5">
    <source>
        <dbReference type="Google" id="ProtNLM"/>
    </source>
</evidence>
<evidence type="ECO:0000256" key="2">
    <source>
        <dbReference type="ARBA" id="ARBA00022801"/>
    </source>
</evidence>
<evidence type="ECO:0000313" key="4">
    <source>
        <dbReference type="Proteomes" id="UP000825935"/>
    </source>
</evidence>
<dbReference type="OMA" id="HIDYFNI"/>
<dbReference type="EMBL" id="CM035411">
    <property type="protein sequence ID" value="KAH7434920.1"/>
    <property type="molecule type" value="Genomic_DNA"/>
</dbReference>
<dbReference type="SUPFAM" id="SSF52266">
    <property type="entry name" value="SGNH hydrolase"/>
    <property type="match status" value="1"/>
</dbReference>
<dbReference type="CDD" id="cd01837">
    <property type="entry name" value="SGNH_plant_lipase_like"/>
    <property type="match status" value="1"/>
</dbReference>
<dbReference type="GO" id="GO:0016788">
    <property type="term" value="F:hydrolase activity, acting on ester bonds"/>
    <property type="evidence" value="ECO:0007669"/>
    <property type="project" value="InterPro"/>
</dbReference>
<dbReference type="Proteomes" id="UP000825935">
    <property type="component" value="Chromosome 6"/>
</dbReference>
<sequence length="375" mass="41162">MDRVARKTCCGETMLFVIVCTMLSIRLTNAKAGIVASFVFGDSIVDAGNNNFLPRSLATAKGLPNGIDFPTRGAAHPTGRFTNGVTIADLIGRFLGLTSFAPPVLSPSTKGSSLLQGVNYASGGAGILNETGRFFIQIIPMDKQISYFEENVKEIEGLLGVEKTKEFFANSLFSITVGANDFMGNYIFPVRTTVDKDLTPEQYYQKLLGTYKGQIERLYAAGARKLVIANVPLIGCTPYLRSLNLENPGNCSTEANNLAQGFNARLKSLLQQLNEELPGAWLLYADAYGITSEVIYNYESYGFSNAEKACCGLVGKDKGVIPCRLPFMRMCDSRDEYFFWDPYHPSQTACNIIASEFFQGSRFISPFNIRQLASL</sequence>
<protein>
    <recommendedName>
        <fullName evidence="5">GDSL esterase/lipase</fullName>
    </recommendedName>
</protein>
<dbReference type="InterPro" id="IPR036514">
    <property type="entry name" value="SGNH_hydro_sf"/>
</dbReference>
<dbReference type="PANTHER" id="PTHR45648">
    <property type="entry name" value="GDSL LIPASE/ACYLHYDROLASE FAMILY PROTEIN (AFU_ORTHOLOGUE AFUA_4G14700)"/>
    <property type="match status" value="1"/>
</dbReference>
<proteinExistence type="inferred from homology"/>
<organism evidence="3 4">
    <name type="scientific">Ceratopteris richardii</name>
    <name type="common">Triangle waterfern</name>
    <dbReference type="NCBI Taxonomy" id="49495"/>
    <lineage>
        <taxon>Eukaryota</taxon>
        <taxon>Viridiplantae</taxon>
        <taxon>Streptophyta</taxon>
        <taxon>Embryophyta</taxon>
        <taxon>Tracheophyta</taxon>
        <taxon>Polypodiopsida</taxon>
        <taxon>Polypodiidae</taxon>
        <taxon>Polypodiales</taxon>
        <taxon>Pteridineae</taxon>
        <taxon>Pteridaceae</taxon>
        <taxon>Parkerioideae</taxon>
        <taxon>Ceratopteris</taxon>
    </lineage>
</organism>
<name>A0A8T2UK66_CERRI</name>
<dbReference type="OrthoDB" id="1600564at2759"/>
<evidence type="ECO:0000256" key="1">
    <source>
        <dbReference type="ARBA" id="ARBA00008668"/>
    </source>
</evidence>
<dbReference type="Pfam" id="PF00657">
    <property type="entry name" value="Lipase_GDSL"/>
    <property type="match status" value="1"/>
</dbReference>
<dbReference type="InterPro" id="IPR035669">
    <property type="entry name" value="SGNH_plant_lipase-like"/>
</dbReference>
<keyword evidence="2" id="KW-0378">Hydrolase</keyword>
<accession>A0A8T2UK66</accession>
<comment type="similarity">
    <text evidence="1">Belongs to the 'GDSL' lipolytic enzyme family.</text>
</comment>
<evidence type="ECO:0000313" key="3">
    <source>
        <dbReference type="EMBL" id="KAH7434920.1"/>
    </source>
</evidence>
<dbReference type="InterPro" id="IPR051058">
    <property type="entry name" value="GDSL_Est/Lipase"/>
</dbReference>
<comment type="caution">
    <text evidence="3">The sequence shown here is derived from an EMBL/GenBank/DDBJ whole genome shotgun (WGS) entry which is preliminary data.</text>
</comment>
<dbReference type="PANTHER" id="PTHR45648:SF1">
    <property type="entry name" value="GDSL ESTERASE_LIPASE"/>
    <property type="match status" value="1"/>
</dbReference>
<keyword evidence="4" id="KW-1185">Reference proteome</keyword>
<reference evidence="3" key="1">
    <citation type="submission" date="2021-08" db="EMBL/GenBank/DDBJ databases">
        <title>WGS assembly of Ceratopteris richardii.</title>
        <authorList>
            <person name="Marchant D.B."/>
            <person name="Chen G."/>
            <person name="Jenkins J."/>
            <person name="Shu S."/>
            <person name="Leebens-Mack J."/>
            <person name="Grimwood J."/>
            <person name="Schmutz J."/>
            <person name="Soltis P."/>
            <person name="Soltis D."/>
            <person name="Chen Z.-H."/>
        </authorList>
    </citation>
    <scope>NUCLEOTIDE SEQUENCE</scope>
    <source>
        <strain evidence="3">Whitten #5841</strain>
        <tissue evidence="3">Leaf</tissue>
    </source>
</reference>
<dbReference type="AlphaFoldDB" id="A0A8T2UK66"/>